<feature type="transmembrane region" description="Helical" evidence="1">
    <location>
        <begin position="207"/>
        <end position="227"/>
    </location>
</feature>
<keyword evidence="1" id="KW-0472">Membrane</keyword>
<feature type="transmembrane region" description="Helical" evidence="1">
    <location>
        <begin position="182"/>
        <end position="200"/>
    </location>
</feature>
<dbReference type="Proteomes" id="UP000034072">
    <property type="component" value="Unassembled WGS sequence"/>
</dbReference>
<gene>
    <name evidence="2" type="ORF">UT75_C0001G0016</name>
</gene>
<dbReference type="AlphaFoldDB" id="A0A0G0TTB2"/>
<evidence type="ECO:0008006" key="4">
    <source>
        <dbReference type="Google" id="ProtNLM"/>
    </source>
</evidence>
<evidence type="ECO:0000256" key="1">
    <source>
        <dbReference type="SAM" id="Phobius"/>
    </source>
</evidence>
<proteinExistence type="predicted"/>
<sequence length="228" mass="25876">MEIKTNKLSGTKELPSMMVIPQIAALWIASNVGYYILFSKGYDAEPIRIALYYIFWLALTIFSFWNVYKGWKPVENRLSTYIIIGASIAGIVLYLTYLLPNFQPIVWAKAWQPPSELLFATPWYFLPKSIEILLQQFLVAAMVLTFSAHEMTIKETSIWSAILFGGAHLLLVFGGSGLIHTATFTIAAVAASFVFPYLILRVRNGFIYSNLLHWLFYAVTIVLARLVF</sequence>
<dbReference type="EMBL" id="LBXZ01000001">
    <property type="protein sequence ID" value="KKR41112.1"/>
    <property type="molecule type" value="Genomic_DNA"/>
</dbReference>
<keyword evidence="1" id="KW-1133">Transmembrane helix</keyword>
<feature type="transmembrane region" description="Helical" evidence="1">
    <location>
        <begin position="20"/>
        <end position="38"/>
    </location>
</feature>
<name>A0A0G0TTB2_9BACT</name>
<evidence type="ECO:0000313" key="2">
    <source>
        <dbReference type="EMBL" id="KKR41112.1"/>
    </source>
</evidence>
<organism evidence="2 3">
    <name type="scientific">Candidatus Yanofskybacteria bacterium GW2011_GWE2_40_11</name>
    <dbReference type="NCBI Taxonomy" id="1619033"/>
    <lineage>
        <taxon>Bacteria</taxon>
        <taxon>Candidatus Yanofskyibacteriota</taxon>
    </lineage>
</organism>
<evidence type="ECO:0000313" key="3">
    <source>
        <dbReference type="Proteomes" id="UP000034072"/>
    </source>
</evidence>
<feature type="transmembrane region" description="Helical" evidence="1">
    <location>
        <begin position="50"/>
        <end position="68"/>
    </location>
</feature>
<accession>A0A0G0TTB2</accession>
<protein>
    <recommendedName>
        <fullName evidence="4">CPBP family intramembrane metalloprotease</fullName>
    </recommendedName>
</protein>
<reference evidence="2 3" key="1">
    <citation type="journal article" date="2015" name="Nature">
        <title>rRNA introns, odd ribosomes, and small enigmatic genomes across a large radiation of phyla.</title>
        <authorList>
            <person name="Brown C.T."/>
            <person name="Hug L.A."/>
            <person name="Thomas B.C."/>
            <person name="Sharon I."/>
            <person name="Castelle C.J."/>
            <person name="Singh A."/>
            <person name="Wilkins M.J."/>
            <person name="Williams K.H."/>
            <person name="Banfield J.F."/>
        </authorList>
    </citation>
    <scope>NUCLEOTIDE SEQUENCE [LARGE SCALE GENOMIC DNA]</scope>
</reference>
<feature type="transmembrane region" description="Helical" evidence="1">
    <location>
        <begin position="158"/>
        <end position="176"/>
    </location>
</feature>
<comment type="caution">
    <text evidence="2">The sequence shown here is derived from an EMBL/GenBank/DDBJ whole genome shotgun (WGS) entry which is preliminary data.</text>
</comment>
<feature type="transmembrane region" description="Helical" evidence="1">
    <location>
        <begin position="80"/>
        <end position="99"/>
    </location>
</feature>
<keyword evidence="1" id="KW-0812">Transmembrane</keyword>